<accession>A0AAU8CFR5</accession>
<dbReference type="Pfam" id="PF23954">
    <property type="entry name" value="DUF7283"/>
    <property type="match status" value="1"/>
</dbReference>
<evidence type="ECO:0000313" key="1">
    <source>
        <dbReference type="EMBL" id="XCF17753.1"/>
    </source>
</evidence>
<name>A0AAU8CFR5_9EURY</name>
<reference evidence="1" key="1">
    <citation type="submission" date="2024-06" db="EMBL/GenBank/DDBJ databases">
        <title>Genome Sequence of an extremely halophilic archaeon isolated from Permian era halite, Salado Formation, Carlsbad, New Mexico: Halobacterium sp. strain NMX12-1.</title>
        <authorList>
            <person name="Sotoa L."/>
            <person name="DasSarma P."/>
            <person name="Anton B.P."/>
            <person name="Vincze T."/>
            <person name="Verma I."/>
            <person name="Eralp B."/>
            <person name="Powers D.W."/>
            <person name="Dozier B.L."/>
            <person name="Roberts R.J."/>
            <person name="DasSarma S."/>
        </authorList>
    </citation>
    <scope>NUCLEOTIDE SEQUENCE</scope>
    <source>
        <strain evidence="1">NMX12-1</strain>
    </source>
</reference>
<sequence>MFDTLADVPPLLVALSLVSTTLLGVALAVKPTAQARAAPLASTVDAVASADHAGVESRTIHADAIRLTRHAIEVREGSDASREPYAYGPVVPVRRDTVLWRVLHGTPPDDAFDDERALERAVADASDRDVTWRRDRQQLTVRRVTWRGVDVTLVGA</sequence>
<protein>
    <submittedName>
        <fullName evidence="1">Uncharacterized protein</fullName>
    </submittedName>
</protein>
<gene>
    <name evidence="1" type="ORF">ABSL23_07065</name>
</gene>
<dbReference type="AlphaFoldDB" id="A0AAU8CFR5"/>
<dbReference type="InterPro" id="IPR055707">
    <property type="entry name" value="DUF7283"/>
</dbReference>
<dbReference type="EMBL" id="CP159204">
    <property type="protein sequence ID" value="XCF17753.1"/>
    <property type="molecule type" value="Genomic_DNA"/>
</dbReference>
<organism evidence="1">
    <name type="scientific">Halobacterium sp. NMX12-1</name>
    <dbReference type="NCBI Taxonomy" id="3166650"/>
    <lineage>
        <taxon>Archaea</taxon>
        <taxon>Methanobacteriati</taxon>
        <taxon>Methanobacteriota</taxon>
        <taxon>Stenosarchaea group</taxon>
        <taxon>Halobacteria</taxon>
        <taxon>Halobacteriales</taxon>
        <taxon>Halobacteriaceae</taxon>
        <taxon>Halobacterium</taxon>
    </lineage>
</organism>
<dbReference type="KEGG" id="hanx:ABSL23_07065"/>
<dbReference type="RefSeq" id="WP_353635169.1">
    <property type="nucleotide sequence ID" value="NZ_CP159204.1"/>
</dbReference>
<proteinExistence type="predicted"/>
<dbReference type="GeneID" id="91108896"/>